<dbReference type="Gene3D" id="3.90.1150.50">
    <property type="entry name" value="Transcription-repair-coupling factor, D7 domain"/>
    <property type="match status" value="1"/>
</dbReference>
<dbReference type="Pfam" id="PF03461">
    <property type="entry name" value="TRCF"/>
    <property type="match status" value="1"/>
</dbReference>
<proteinExistence type="predicted"/>
<name>A0A645HAP6_9ZZZZ</name>
<gene>
    <name evidence="2" type="primary">mfd_49</name>
    <name evidence="2" type="ORF">SDC9_180668</name>
</gene>
<dbReference type="EC" id="3.6.4.-" evidence="2"/>
<organism evidence="2">
    <name type="scientific">bioreactor metagenome</name>
    <dbReference type="NCBI Taxonomy" id="1076179"/>
    <lineage>
        <taxon>unclassified sequences</taxon>
        <taxon>metagenomes</taxon>
        <taxon>ecological metagenomes</taxon>
    </lineage>
</organism>
<comment type="caution">
    <text evidence="2">The sequence shown here is derived from an EMBL/GenBank/DDBJ whole genome shotgun (WGS) entry which is preliminary data.</text>
</comment>
<evidence type="ECO:0000313" key="2">
    <source>
        <dbReference type="EMBL" id="MPN33184.1"/>
    </source>
</evidence>
<sequence>MESDLELMFPVMYIPNDAERVAIYRELDNMETETEIIDFMKRLEDRFGKIPPQGRELIRIVRLRRLAKSLGIEKIVLKNEQMILNLVSDENSPYYSSPAFDRLLWFVQAHARQCRLRETGKKRSVVIRDINTVETAVAALEEMVGTAVPA</sequence>
<dbReference type="SMART" id="SM00982">
    <property type="entry name" value="TRCF"/>
    <property type="match status" value="1"/>
</dbReference>
<reference evidence="2" key="1">
    <citation type="submission" date="2019-08" db="EMBL/GenBank/DDBJ databases">
        <authorList>
            <person name="Kucharzyk K."/>
            <person name="Murdoch R.W."/>
            <person name="Higgins S."/>
            <person name="Loffler F."/>
        </authorList>
    </citation>
    <scope>NUCLEOTIDE SEQUENCE</scope>
</reference>
<dbReference type="AlphaFoldDB" id="A0A645HAP6"/>
<accession>A0A645HAP6</accession>
<dbReference type="EMBL" id="VSSQ01085572">
    <property type="protein sequence ID" value="MPN33184.1"/>
    <property type="molecule type" value="Genomic_DNA"/>
</dbReference>
<dbReference type="InterPro" id="IPR005118">
    <property type="entry name" value="TRCF_C"/>
</dbReference>
<dbReference type="GO" id="GO:0016787">
    <property type="term" value="F:hydrolase activity"/>
    <property type="evidence" value="ECO:0007669"/>
    <property type="project" value="UniProtKB-KW"/>
</dbReference>
<feature type="domain" description="Transcription-repair-coupling factor C-terminal" evidence="1">
    <location>
        <begin position="2"/>
        <end position="102"/>
    </location>
</feature>
<protein>
    <submittedName>
        <fullName evidence="2">Transcription-repair-coupling factor</fullName>
        <ecNumber evidence="2">3.6.4.-</ecNumber>
    </submittedName>
</protein>
<dbReference type="InterPro" id="IPR037235">
    <property type="entry name" value="TRCF-like_C_D7"/>
</dbReference>
<dbReference type="SUPFAM" id="SSF143517">
    <property type="entry name" value="TRCF domain-like"/>
    <property type="match status" value="1"/>
</dbReference>
<dbReference type="GO" id="GO:0006281">
    <property type="term" value="P:DNA repair"/>
    <property type="evidence" value="ECO:0007669"/>
    <property type="project" value="InterPro"/>
</dbReference>
<keyword evidence="2" id="KW-0378">Hydrolase</keyword>
<evidence type="ECO:0000259" key="1">
    <source>
        <dbReference type="SMART" id="SM00982"/>
    </source>
</evidence>